<dbReference type="PANTHER" id="PTHR31884:SF1">
    <property type="entry name" value="POLYGALACTURONASE"/>
    <property type="match status" value="1"/>
</dbReference>
<comment type="catalytic activity">
    <reaction evidence="11">
        <text>(1,4-alpha-D-galacturonosyl)n+m + H2O = (1,4-alpha-D-galacturonosyl)n + (1,4-alpha-D-galacturonosyl)m.</text>
        <dbReference type="EC" id="3.2.1.15"/>
    </reaction>
</comment>
<dbReference type="PROSITE" id="PS00502">
    <property type="entry name" value="POLYGALACTURONASE"/>
    <property type="match status" value="1"/>
</dbReference>
<dbReference type="SMART" id="SM00710">
    <property type="entry name" value="PbH1"/>
    <property type="match status" value="5"/>
</dbReference>
<dbReference type="SUPFAM" id="SSF51126">
    <property type="entry name" value="Pectin lyase-like"/>
    <property type="match status" value="1"/>
</dbReference>
<evidence type="ECO:0000256" key="6">
    <source>
        <dbReference type="ARBA" id="ARBA00022737"/>
    </source>
</evidence>
<dbReference type="Pfam" id="PF00295">
    <property type="entry name" value="Glyco_hydro_28"/>
    <property type="match status" value="1"/>
</dbReference>
<evidence type="ECO:0000313" key="16">
    <source>
        <dbReference type="Proteomes" id="UP001324427"/>
    </source>
</evidence>
<feature type="active site" evidence="12">
    <location>
        <position position="242"/>
    </location>
</feature>
<name>A0AAV9JNI2_9PEZI</name>
<evidence type="ECO:0000256" key="2">
    <source>
        <dbReference type="ARBA" id="ARBA00008834"/>
    </source>
</evidence>
<evidence type="ECO:0000256" key="14">
    <source>
        <dbReference type="SAM" id="SignalP"/>
    </source>
</evidence>
<evidence type="ECO:0000256" key="3">
    <source>
        <dbReference type="ARBA" id="ARBA00012736"/>
    </source>
</evidence>
<keyword evidence="16" id="KW-1185">Reference proteome</keyword>
<dbReference type="GO" id="GO:0004650">
    <property type="term" value="F:polygalacturonase activity"/>
    <property type="evidence" value="ECO:0007669"/>
    <property type="project" value="UniProtKB-EC"/>
</dbReference>
<evidence type="ECO:0000256" key="11">
    <source>
        <dbReference type="ARBA" id="ARBA00034074"/>
    </source>
</evidence>
<evidence type="ECO:0000256" key="12">
    <source>
        <dbReference type="PROSITE-ProRule" id="PRU10052"/>
    </source>
</evidence>
<evidence type="ECO:0000256" key="8">
    <source>
        <dbReference type="ARBA" id="ARBA00023157"/>
    </source>
</evidence>
<dbReference type="GO" id="GO:0071555">
    <property type="term" value="P:cell wall organization"/>
    <property type="evidence" value="ECO:0007669"/>
    <property type="project" value="UniProtKB-KW"/>
</dbReference>
<feature type="chain" id="PRO_5043900259" description="endo-polygalacturonase" evidence="14">
    <location>
        <begin position="22"/>
        <end position="383"/>
    </location>
</feature>
<dbReference type="PANTHER" id="PTHR31884">
    <property type="entry name" value="POLYGALACTURONASE"/>
    <property type="match status" value="1"/>
</dbReference>
<evidence type="ECO:0000256" key="1">
    <source>
        <dbReference type="ARBA" id="ARBA00004613"/>
    </source>
</evidence>
<dbReference type="Proteomes" id="UP001324427">
    <property type="component" value="Unassembled WGS sequence"/>
</dbReference>
<sequence>MPSFTSTLALALALCSSAVLASPIAAPQVTAAPDIAKRATTCTFSGSNGASLASKSKASCSTIVLSAVAVPSGVTLDLTGLTKGTHVIFEGTTTFGYKEWAGPLVSVSGTNIVVTGASGSILNGDGSRWWDGDGSNSGKTKPKFFYAHDLLGTSSITGITIQNSPVQVFSIDGSVGLTITDATIDNTDGDTDDLAANTDCFDIGDSSDITITGAKCYNQDDCVAINSGTSIIISGATCSGGHGLSIGSVGGRTDNTVDDVTFENCVVEDSDNGVRIKTISGDTGTVKGVTYKDITLTNIAKYGIVIEQDYENGSPTGTPTTGVPITDLTIDGVTGTVASTGTDIYILCGSGSCSSWTWESVDITGGKTSSKCENIPTGASCTG</sequence>
<dbReference type="InterPro" id="IPR011050">
    <property type="entry name" value="Pectin_lyase_fold/virulence"/>
</dbReference>
<dbReference type="AlphaFoldDB" id="A0AAV9JNI2"/>
<evidence type="ECO:0000256" key="13">
    <source>
        <dbReference type="RuleBase" id="RU361169"/>
    </source>
</evidence>
<dbReference type="InterPro" id="IPR012334">
    <property type="entry name" value="Pectin_lyas_fold"/>
</dbReference>
<keyword evidence="10" id="KW-0961">Cell wall biogenesis/degradation</keyword>
<evidence type="ECO:0000256" key="10">
    <source>
        <dbReference type="ARBA" id="ARBA00023316"/>
    </source>
</evidence>
<evidence type="ECO:0000256" key="4">
    <source>
        <dbReference type="ARBA" id="ARBA00022525"/>
    </source>
</evidence>
<dbReference type="EC" id="3.2.1.15" evidence="3"/>
<keyword evidence="9 13" id="KW-0326">Glycosidase</keyword>
<dbReference type="GO" id="GO:0045490">
    <property type="term" value="P:pectin catabolic process"/>
    <property type="evidence" value="ECO:0007669"/>
    <property type="project" value="TreeGrafter"/>
</dbReference>
<dbReference type="InterPro" id="IPR000743">
    <property type="entry name" value="Glyco_hydro_28"/>
</dbReference>
<comment type="similarity">
    <text evidence="2 13">Belongs to the glycosyl hydrolase 28 family.</text>
</comment>
<protein>
    <recommendedName>
        <fullName evidence="3">endo-polygalacturonase</fullName>
        <ecNumber evidence="3">3.2.1.15</ecNumber>
    </recommendedName>
</protein>
<reference evidence="15 16" key="1">
    <citation type="submission" date="2021-11" db="EMBL/GenBank/DDBJ databases">
        <title>Black yeast isolated from Biological Soil Crust.</title>
        <authorList>
            <person name="Kurbessoian T."/>
        </authorList>
    </citation>
    <scope>NUCLEOTIDE SEQUENCE [LARGE SCALE GENOMIC DNA]</scope>
    <source>
        <strain evidence="15 16">CCFEE 5522</strain>
    </source>
</reference>
<comment type="subcellular location">
    <subcellularLocation>
        <location evidence="1">Secreted</location>
    </subcellularLocation>
</comment>
<accession>A0AAV9JNI2</accession>
<dbReference type="FunFam" id="2.160.20.10:FF:000002">
    <property type="entry name" value="Endopolygalacturonase D"/>
    <property type="match status" value="1"/>
</dbReference>
<dbReference type="EMBL" id="JAVFHQ010000013">
    <property type="protein sequence ID" value="KAK4546941.1"/>
    <property type="molecule type" value="Genomic_DNA"/>
</dbReference>
<proteinExistence type="inferred from homology"/>
<organism evidence="15 16">
    <name type="scientific">Oleoguttula mirabilis</name>
    <dbReference type="NCBI Taxonomy" id="1507867"/>
    <lineage>
        <taxon>Eukaryota</taxon>
        <taxon>Fungi</taxon>
        <taxon>Dikarya</taxon>
        <taxon>Ascomycota</taxon>
        <taxon>Pezizomycotina</taxon>
        <taxon>Dothideomycetes</taxon>
        <taxon>Dothideomycetidae</taxon>
        <taxon>Mycosphaerellales</taxon>
        <taxon>Teratosphaeriaceae</taxon>
        <taxon>Oleoguttula</taxon>
    </lineage>
</organism>
<evidence type="ECO:0000256" key="7">
    <source>
        <dbReference type="ARBA" id="ARBA00022801"/>
    </source>
</evidence>
<evidence type="ECO:0000256" key="9">
    <source>
        <dbReference type="ARBA" id="ARBA00023295"/>
    </source>
</evidence>
<keyword evidence="8" id="KW-1015">Disulfide bond</keyword>
<comment type="caution">
    <text evidence="15">The sequence shown here is derived from an EMBL/GenBank/DDBJ whole genome shotgun (WGS) entry which is preliminary data.</text>
</comment>
<evidence type="ECO:0000313" key="15">
    <source>
        <dbReference type="EMBL" id="KAK4546941.1"/>
    </source>
</evidence>
<gene>
    <name evidence="15" type="ORF">LTR36_001673</name>
</gene>
<evidence type="ECO:0000256" key="5">
    <source>
        <dbReference type="ARBA" id="ARBA00022729"/>
    </source>
</evidence>
<dbReference type="InterPro" id="IPR006626">
    <property type="entry name" value="PbH1"/>
</dbReference>
<dbReference type="Gene3D" id="2.160.20.10">
    <property type="entry name" value="Single-stranded right-handed beta-helix, Pectin lyase-like"/>
    <property type="match status" value="1"/>
</dbReference>
<keyword evidence="5 14" id="KW-0732">Signal</keyword>
<dbReference type="GO" id="GO:0005576">
    <property type="term" value="C:extracellular region"/>
    <property type="evidence" value="ECO:0007669"/>
    <property type="project" value="UniProtKB-SubCell"/>
</dbReference>
<keyword evidence="6" id="KW-0677">Repeat</keyword>
<feature type="signal peptide" evidence="14">
    <location>
        <begin position="1"/>
        <end position="21"/>
    </location>
</feature>
<keyword evidence="4" id="KW-0964">Secreted</keyword>
<keyword evidence="7 13" id="KW-0378">Hydrolase</keyword>
<dbReference type="InterPro" id="IPR050434">
    <property type="entry name" value="Glycosyl_hydrlase_28"/>
</dbReference>